<dbReference type="Pfam" id="PF01098">
    <property type="entry name" value="FTSW_RODA_SPOVE"/>
    <property type="match status" value="2"/>
</dbReference>
<dbReference type="PROSITE" id="PS00428">
    <property type="entry name" value="FTSW_RODA_SPOVE"/>
    <property type="match status" value="1"/>
</dbReference>
<evidence type="ECO:0000313" key="7">
    <source>
        <dbReference type="EMBL" id="MPM50947.1"/>
    </source>
</evidence>
<keyword evidence="4 6" id="KW-1133">Transmembrane helix</keyword>
<dbReference type="GO" id="GO:0015648">
    <property type="term" value="F:lipid-linked peptidoglycan transporter activity"/>
    <property type="evidence" value="ECO:0007669"/>
    <property type="project" value="TreeGrafter"/>
</dbReference>
<feature type="transmembrane region" description="Helical" evidence="6">
    <location>
        <begin position="181"/>
        <end position="202"/>
    </location>
</feature>
<dbReference type="GO" id="GO:0051301">
    <property type="term" value="P:cell division"/>
    <property type="evidence" value="ECO:0007669"/>
    <property type="project" value="InterPro"/>
</dbReference>
<dbReference type="GO" id="GO:0032153">
    <property type="term" value="C:cell division site"/>
    <property type="evidence" value="ECO:0007669"/>
    <property type="project" value="TreeGrafter"/>
</dbReference>
<dbReference type="InterPro" id="IPR001182">
    <property type="entry name" value="FtsW/RodA"/>
</dbReference>
<evidence type="ECO:0000256" key="4">
    <source>
        <dbReference type="ARBA" id="ARBA00022989"/>
    </source>
</evidence>
<feature type="transmembrane region" description="Helical" evidence="6">
    <location>
        <begin position="130"/>
        <end position="147"/>
    </location>
</feature>
<feature type="transmembrane region" description="Helical" evidence="6">
    <location>
        <begin position="435"/>
        <end position="456"/>
    </location>
</feature>
<reference evidence="7" key="1">
    <citation type="submission" date="2019-08" db="EMBL/GenBank/DDBJ databases">
        <authorList>
            <person name="Kucharzyk K."/>
            <person name="Murdoch R.W."/>
            <person name="Higgins S."/>
            <person name="Loffler F."/>
        </authorList>
    </citation>
    <scope>NUCLEOTIDE SEQUENCE</scope>
</reference>
<evidence type="ECO:0000256" key="3">
    <source>
        <dbReference type="ARBA" id="ARBA00022960"/>
    </source>
</evidence>
<feature type="transmembrane region" description="Helical" evidence="6">
    <location>
        <begin position="251"/>
        <end position="268"/>
    </location>
</feature>
<feature type="transmembrane region" description="Helical" evidence="6">
    <location>
        <begin position="275"/>
        <end position="296"/>
    </location>
</feature>
<evidence type="ECO:0000256" key="2">
    <source>
        <dbReference type="ARBA" id="ARBA00022692"/>
    </source>
</evidence>
<feature type="transmembrane region" description="Helical" evidence="6">
    <location>
        <begin position="214"/>
        <end position="231"/>
    </location>
</feature>
<accession>A0A645AD48</accession>
<comment type="subcellular location">
    <subcellularLocation>
        <location evidence="1">Membrane</location>
        <topology evidence="1">Multi-pass membrane protein</topology>
    </subcellularLocation>
</comment>
<keyword evidence="3" id="KW-0133">Cell shape</keyword>
<feature type="transmembrane region" description="Helical" evidence="6">
    <location>
        <begin position="402"/>
        <end position="429"/>
    </location>
</feature>
<dbReference type="PANTHER" id="PTHR30474:SF1">
    <property type="entry name" value="PEPTIDOGLYCAN GLYCOSYLTRANSFERASE MRDB"/>
    <property type="match status" value="1"/>
</dbReference>
<keyword evidence="2 6" id="KW-0812">Transmembrane</keyword>
<feature type="transmembrane region" description="Helical" evidence="6">
    <location>
        <begin position="154"/>
        <end position="175"/>
    </location>
</feature>
<dbReference type="PANTHER" id="PTHR30474">
    <property type="entry name" value="CELL CYCLE PROTEIN"/>
    <property type="match status" value="1"/>
</dbReference>
<evidence type="ECO:0000256" key="5">
    <source>
        <dbReference type="ARBA" id="ARBA00023136"/>
    </source>
</evidence>
<evidence type="ECO:0000256" key="6">
    <source>
        <dbReference type="SAM" id="Phobius"/>
    </source>
</evidence>
<feature type="transmembrane region" description="Helical" evidence="6">
    <location>
        <begin position="369"/>
        <end position="390"/>
    </location>
</feature>
<dbReference type="InterPro" id="IPR018365">
    <property type="entry name" value="Cell_cycle_FtsW-rel_CS"/>
</dbReference>
<proteinExistence type="predicted"/>
<feature type="transmembrane region" description="Helical" evidence="6">
    <location>
        <begin position="63"/>
        <end position="84"/>
    </location>
</feature>
<dbReference type="NCBIfam" id="NF037961">
    <property type="entry name" value="RodA_shape"/>
    <property type="match status" value="2"/>
</dbReference>
<sequence>MIVCYLALVIIGWISVFASVFDEEHAQIFDISQRYGMQFIWIVTSLIIAYFIVFIINPKLYNVTAWFLYAGVLLLLVAVIFLGVEVNGSKSWFMIGPFRFQPAEVSKITTSLALASLISSYNFKLSSVKGILQIGLLLIIPMLLIILEKETGSALIYTGFTFVLYREGLSGWYLTFGLLGIALFLITLSFSPFIALITLFIILSVAKGVLSKSITLHIIFLALFTPALIFVPELRNLKFLEALKDLPDVFWFGLIVLPVIISQAILAFRKKLQYLWYIIICFVAGTALVFSVDFFFEKILQEHQRARIESLLGIEQDLRGAGYNVHQSKIAIGSGGFLGKGFLQGTQTKFNFVPEQSTDFIFCTVGEEWGFVGSVVVIGIYVFMLIRILSLAEKQKDHFARIYGYCLASCIFLHFFINIGMTIGIMPVIGIPLPFVSYGGSSLWTFTILLFIFIRLDLERWK</sequence>
<name>A0A645AD48_9ZZZZ</name>
<feature type="transmembrane region" description="Helical" evidence="6">
    <location>
        <begin position="34"/>
        <end position="56"/>
    </location>
</feature>
<organism evidence="7">
    <name type="scientific">bioreactor metagenome</name>
    <dbReference type="NCBI Taxonomy" id="1076179"/>
    <lineage>
        <taxon>unclassified sequences</taxon>
        <taxon>metagenomes</taxon>
        <taxon>ecological metagenomes</taxon>
    </lineage>
</organism>
<comment type="caution">
    <text evidence="7">The sequence shown here is derived from an EMBL/GenBank/DDBJ whole genome shotgun (WGS) entry which is preliminary data.</text>
</comment>
<dbReference type="EMBL" id="VSSQ01013192">
    <property type="protein sequence ID" value="MPM50947.1"/>
    <property type="molecule type" value="Genomic_DNA"/>
</dbReference>
<evidence type="ECO:0000256" key="1">
    <source>
        <dbReference type="ARBA" id="ARBA00004141"/>
    </source>
</evidence>
<protein>
    <submittedName>
        <fullName evidence="7">Putative lipid II flippase FtsW</fullName>
    </submittedName>
</protein>
<dbReference type="AlphaFoldDB" id="A0A645AD48"/>
<keyword evidence="5 6" id="KW-0472">Membrane</keyword>
<dbReference type="GO" id="GO:0008360">
    <property type="term" value="P:regulation of cell shape"/>
    <property type="evidence" value="ECO:0007669"/>
    <property type="project" value="UniProtKB-KW"/>
</dbReference>
<gene>
    <name evidence="7" type="primary">ftsW_39</name>
    <name evidence="7" type="ORF">SDC9_97693</name>
</gene>
<dbReference type="GO" id="GO:0005886">
    <property type="term" value="C:plasma membrane"/>
    <property type="evidence" value="ECO:0007669"/>
    <property type="project" value="TreeGrafter"/>
</dbReference>